<keyword evidence="1" id="KW-0472">Membrane</keyword>
<evidence type="ECO:0000256" key="1">
    <source>
        <dbReference type="SAM" id="Phobius"/>
    </source>
</evidence>
<gene>
    <name evidence="2" type="ORF">ABID12_002708</name>
</gene>
<dbReference type="SUPFAM" id="SSF82693">
    <property type="entry name" value="Multidrug efflux transporter AcrB pore domain, PN1, PN2, PC1 and PC2 subdomains"/>
    <property type="match status" value="3"/>
</dbReference>
<feature type="transmembrane region" description="Helical" evidence="1">
    <location>
        <begin position="337"/>
        <end position="357"/>
    </location>
</feature>
<sequence length="1002" mass="105575">MNVSAWAIRSPLASILLFIVLMVVGVYGFMRLPITYFPTIDTPVVSVTVGQSGVAPEELETEVTKPVENALASLANVEKISSTVTNGESVTEVDFVLGTVDIDEPIIERIEEEAQPVAIYAVSSTDMSLAEVSWFIDDTLARELQSVPGLAGISRIGGVDREIRVWLDPDRLHAYELSASAVTESLASTQLDVSGGRSTFGGREQVLSTRARVDDVADLSAIGIARSGGRQIALGNLGAIRDLYAEPRSFALLGGAEVVAFSVERTMGASETGVADSVARRIDEIVAATPGITMILVDDGVRYTRGNYVAAMHTLLEGAVLAVAVIFLFLRDWRATIIAALALPLSAVPTFFVIGLLGFSLNILTLLAITLVTGILVDDAIVAIENIARHRAMGKRPYRAALDASDEIGLAVVAISATIIAVFVPVGLMSGEVGLYFREFGLTVAIAVFFSLLVARLITPILSAYFLTGAIPAEGGRGAFVSAYQRLLRLALKFRWLTVGLAVGLFALSMMQLGSLPTAFLPEEDTGRLALTVELPAGSTLEETRAVAEDVSRRFSRAGDLDTVFIRGGASASGERGVRFAAVTLDFGPAAGRAMSASDVEAAMKAELAAIPDIRYQFLNARGGRDISFAILSNDGDAAQAAANAILTAMENDPAFVNPTSEATAMRPELRMDVLSKKAESLGVSAAAIAETIRVSTVGDSDGKLPKFADGGRLIPIRVQLDENLRTDIETLGLLGIPAAGGIQVPLSGVVRFTYGETLSSIERLDRERRIDIGADMAEGLTSGEGLEALMSLPAMRDLPPAVRISTTGDSDTQGDVFSSFIVAMSAGVLLVFVVLVLLFGGFLSPFTILASLPLSVSGVVAALMLTGSAISLPVVIGILMLMGIVTKNAIMLVDFAIEHEKAGHPRLEATMEACAERVRPIIMTTLAMVAGMLPSALAFGEGGEFRSPMAITVIGGLIASTFLSLAVVPALHLIVSGLGDRLTRLFARHADTDEPVPNAQS</sequence>
<feature type="transmembrane region" description="Helical" evidence="1">
    <location>
        <begin position="952"/>
        <end position="976"/>
    </location>
</feature>
<feature type="transmembrane region" description="Helical" evidence="1">
    <location>
        <begin position="817"/>
        <end position="840"/>
    </location>
</feature>
<reference evidence="2 3" key="1">
    <citation type="submission" date="2024-06" db="EMBL/GenBank/DDBJ databases">
        <title>Genomic Encyclopedia of Type Strains, Phase IV (KMG-IV): sequencing the most valuable type-strain genomes for metagenomic binning, comparative biology and taxonomic classification.</title>
        <authorList>
            <person name="Goeker M."/>
        </authorList>
    </citation>
    <scope>NUCLEOTIDE SEQUENCE [LARGE SCALE GENOMIC DNA]</scope>
    <source>
        <strain evidence="2 3">DSM 28102</strain>
    </source>
</reference>
<feature type="transmembrane region" description="Helical" evidence="1">
    <location>
        <begin position="919"/>
        <end position="940"/>
    </location>
</feature>
<dbReference type="SUPFAM" id="SSF82866">
    <property type="entry name" value="Multidrug efflux transporter AcrB transmembrane domain"/>
    <property type="match status" value="2"/>
</dbReference>
<organism evidence="2 3">
    <name type="scientific">Martelella mangrovi</name>
    <dbReference type="NCBI Taxonomy" id="1397477"/>
    <lineage>
        <taxon>Bacteria</taxon>
        <taxon>Pseudomonadati</taxon>
        <taxon>Pseudomonadota</taxon>
        <taxon>Alphaproteobacteria</taxon>
        <taxon>Hyphomicrobiales</taxon>
        <taxon>Aurantimonadaceae</taxon>
        <taxon>Martelella</taxon>
    </lineage>
</organism>
<feature type="transmembrane region" description="Helical" evidence="1">
    <location>
        <begin position="408"/>
        <end position="428"/>
    </location>
</feature>
<feature type="transmembrane region" description="Helical" evidence="1">
    <location>
        <begin position="494"/>
        <end position="513"/>
    </location>
</feature>
<evidence type="ECO:0000313" key="3">
    <source>
        <dbReference type="Proteomes" id="UP001549164"/>
    </source>
</evidence>
<keyword evidence="3" id="KW-1185">Reference proteome</keyword>
<dbReference type="Gene3D" id="1.20.1640.10">
    <property type="entry name" value="Multidrug efflux transporter AcrB transmembrane domain"/>
    <property type="match status" value="2"/>
</dbReference>
<dbReference type="Proteomes" id="UP001549164">
    <property type="component" value="Unassembled WGS sequence"/>
</dbReference>
<dbReference type="InterPro" id="IPR001036">
    <property type="entry name" value="Acrflvin-R"/>
</dbReference>
<dbReference type="PANTHER" id="PTHR32063:SF77">
    <property type="entry name" value="ACR FAMILY TRANSPORT PROTEIN"/>
    <property type="match status" value="1"/>
</dbReference>
<dbReference type="Gene3D" id="3.30.2090.10">
    <property type="entry name" value="Multidrug efflux transporter AcrB TolC docking domain, DN and DC subdomains"/>
    <property type="match status" value="2"/>
</dbReference>
<dbReference type="InterPro" id="IPR027463">
    <property type="entry name" value="AcrB_DN_DC_subdom"/>
</dbReference>
<dbReference type="SUPFAM" id="SSF82714">
    <property type="entry name" value="Multidrug efflux transporter AcrB TolC docking domain, DN and DC subdomains"/>
    <property type="match status" value="2"/>
</dbReference>
<dbReference type="PRINTS" id="PR00702">
    <property type="entry name" value="ACRIFLAVINRP"/>
</dbReference>
<feature type="transmembrane region" description="Helical" evidence="1">
    <location>
        <begin position="873"/>
        <end position="898"/>
    </location>
</feature>
<dbReference type="Gene3D" id="3.30.70.1430">
    <property type="entry name" value="Multidrug efflux transporter AcrB pore domain"/>
    <property type="match status" value="2"/>
</dbReference>
<comment type="caution">
    <text evidence="2">The sequence shown here is derived from an EMBL/GenBank/DDBJ whole genome shotgun (WGS) entry which is preliminary data.</text>
</comment>
<feature type="transmembrane region" description="Helical" evidence="1">
    <location>
        <begin position="308"/>
        <end position="330"/>
    </location>
</feature>
<accession>A0ABV2IET7</accession>
<proteinExistence type="predicted"/>
<name>A0ABV2IET7_9HYPH</name>
<dbReference type="EMBL" id="JBEPLY010000009">
    <property type="protein sequence ID" value="MET3600757.1"/>
    <property type="molecule type" value="Genomic_DNA"/>
</dbReference>
<dbReference type="PANTHER" id="PTHR32063">
    <property type="match status" value="1"/>
</dbReference>
<dbReference type="RefSeq" id="WP_354434638.1">
    <property type="nucleotide sequence ID" value="NZ_JBEPLY010000009.1"/>
</dbReference>
<dbReference type="Pfam" id="PF00873">
    <property type="entry name" value="ACR_tran"/>
    <property type="match status" value="2"/>
</dbReference>
<dbReference type="Gene3D" id="3.30.70.1320">
    <property type="entry name" value="Multidrug efflux transporter AcrB pore domain like"/>
    <property type="match status" value="1"/>
</dbReference>
<feature type="transmembrane region" description="Helical" evidence="1">
    <location>
        <begin position="440"/>
        <end position="467"/>
    </location>
</feature>
<protein>
    <submittedName>
        <fullName evidence="2">Multidrug efflux pump subunit AcrB</fullName>
    </submittedName>
</protein>
<keyword evidence="1" id="KW-1133">Transmembrane helix</keyword>
<evidence type="ECO:0000313" key="2">
    <source>
        <dbReference type="EMBL" id="MET3600757.1"/>
    </source>
</evidence>
<feature type="transmembrane region" description="Helical" evidence="1">
    <location>
        <begin position="363"/>
        <end position="387"/>
    </location>
</feature>
<feature type="transmembrane region" description="Helical" evidence="1">
    <location>
        <begin position="12"/>
        <end position="30"/>
    </location>
</feature>
<keyword evidence="1" id="KW-0812">Transmembrane</keyword>
<dbReference type="Gene3D" id="3.30.70.1440">
    <property type="entry name" value="Multidrug efflux transporter AcrB pore domain"/>
    <property type="match status" value="1"/>
</dbReference>
<feature type="transmembrane region" description="Helical" evidence="1">
    <location>
        <begin position="847"/>
        <end position="867"/>
    </location>
</feature>